<evidence type="ECO:0000313" key="1">
    <source>
        <dbReference type="EMBL" id="KAF3762719.1"/>
    </source>
</evidence>
<evidence type="ECO:0000313" key="2">
    <source>
        <dbReference type="Proteomes" id="UP000803844"/>
    </source>
</evidence>
<dbReference type="RefSeq" id="XP_040773698.1">
    <property type="nucleotide sequence ID" value="XM_040925570.1"/>
</dbReference>
<protein>
    <submittedName>
        <fullName evidence="1">Uncharacterized protein</fullName>
    </submittedName>
</protein>
<accession>A0A9P4XXH3</accession>
<gene>
    <name evidence="1" type="ORF">M406DRAFT_72701</name>
</gene>
<dbReference type="AlphaFoldDB" id="A0A9P4XXH3"/>
<comment type="caution">
    <text evidence="1">The sequence shown here is derived from an EMBL/GenBank/DDBJ whole genome shotgun (WGS) entry which is preliminary data.</text>
</comment>
<organism evidence="1 2">
    <name type="scientific">Cryphonectria parasitica (strain ATCC 38755 / EP155)</name>
    <dbReference type="NCBI Taxonomy" id="660469"/>
    <lineage>
        <taxon>Eukaryota</taxon>
        <taxon>Fungi</taxon>
        <taxon>Dikarya</taxon>
        <taxon>Ascomycota</taxon>
        <taxon>Pezizomycotina</taxon>
        <taxon>Sordariomycetes</taxon>
        <taxon>Sordariomycetidae</taxon>
        <taxon>Diaporthales</taxon>
        <taxon>Cryphonectriaceae</taxon>
        <taxon>Cryphonectria-Endothia species complex</taxon>
        <taxon>Cryphonectria</taxon>
    </lineage>
</organism>
<reference evidence="1" key="1">
    <citation type="journal article" date="2020" name="Phytopathology">
        <title>Genome sequence of the chestnut blight fungus Cryphonectria parasitica EP155: A fundamental resource for an archetypical invasive plant pathogen.</title>
        <authorList>
            <person name="Crouch J.A."/>
            <person name="Dawe A."/>
            <person name="Aerts A."/>
            <person name="Barry K."/>
            <person name="Churchill A.C.L."/>
            <person name="Grimwood J."/>
            <person name="Hillman B."/>
            <person name="Milgroom M.G."/>
            <person name="Pangilinan J."/>
            <person name="Smith M."/>
            <person name="Salamov A."/>
            <person name="Schmutz J."/>
            <person name="Yadav J."/>
            <person name="Grigoriev I.V."/>
            <person name="Nuss D."/>
        </authorList>
    </citation>
    <scope>NUCLEOTIDE SEQUENCE</scope>
    <source>
        <strain evidence="1">EP155</strain>
    </source>
</reference>
<dbReference type="EMBL" id="MU032350">
    <property type="protein sequence ID" value="KAF3762719.1"/>
    <property type="molecule type" value="Genomic_DNA"/>
</dbReference>
<proteinExistence type="predicted"/>
<dbReference type="Proteomes" id="UP000803844">
    <property type="component" value="Unassembled WGS sequence"/>
</dbReference>
<dbReference type="GeneID" id="63842699"/>
<keyword evidence="2" id="KW-1185">Reference proteome</keyword>
<sequence>MTHSGMLQGYRKVLQMFKPFQGNDQEGLIHNMKPPKRLGKQVSRANEGYSHIETHTKSFGQMLKRRPAVANLRQLLFEHNPKRGIAYSSPSEKKLLLDGEDDNGWSDGTYSDGMSSLQFPFTKDSFRPKEASHMRPSTSPERAKPHYTDCMECGKLFLDDQQTFLMECAGCRKPFLERQRGYRDCARCGKPIQDEQNIDGGTSTTTMPYRNMEEIMDTYGALPEMNGWFEDTEIYAAYSMNDQEEHMNDAIVEDENHLSVVSRRAHDEHEASQRPISNASQFSFSLSSSYNAEAYNGQVYTAAEVKVVHIHRNSNVEVVRTHSSKNSGTDWPLRNADIEDRQVRSIS</sequence>
<name>A0A9P4XXH3_CRYP1</name>